<dbReference type="Proteomes" id="UP000664357">
    <property type="component" value="Unassembled WGS sequence"/>
</dbReference>
<keyword evidence="2" id="KW-1185">Reference proteome</keyword>
<dbReference type="EMBL" id="JAFREL020000005">
    <property type="protein sequence ID" value="MEO1772616.1"/>
    <property type="molecule type" value="Genomic_DNA"/>
</dbReference>
<name>A0ABV0EVM7_9ENTE</name>
<sequence>MSLSALVLDPEYYDLLKKGRRIRKGYSVLNNEYLIVFKAKAWLDLTKRRQEGAAVDSKNIKKHLNDIARLTGSIKSREKVAISRPIQQDMNSFFEFLESDLSIIPQNEDILLDRQEIFELLNAMLK</sequence>
<evidence type="ECO:0000313" key="2">
    <source>
        <dbReference type="Proteomes" id="UP000664357"/>
    </source>
</evidence>
<protein>
    <submittedName>
        <fullName evidence="1">Uncharacterized protein</fullName>
    </submittedName>
</protein>
<proteinExistence type="predicted"/>
<evidence type="ECO:0000313" key="1">
    <source>
        <dbReference type="EMBL" id="MEO1772616.1"/>
    </source>
</evidence>
<reference evidence="1 2" key="1">
    <citation type="submission" date="2024-02" db="EMBL/GenBank/DDBJ databases">
        <title>The Genome Sequence of Enterococcus sp. DIV0159.</title>
        <authorList>
            <person name="Earl A."/>
            <person name="Manson A."/>
            <person name="Gilmore M."/>
            <person name="Sanders J."/>
            <person name="Shea T."/>
            <person name="Howe W."/>
            <person name="Livny J."/>
            <person name="Cuomo C."/>
            <person name="Neafsey D."/>
            <person name="Birren B."/>
        </authorList>
    </citation>
    <scope>NUCLEOTIDE SEQUENCE [LARGE SCALE GENOMIC DNA]</scope>
    <source>
        <strain evidence="1 2">665A</strain>
    </source>
</reference>
<comment type="caution">
    <text evidence="1">The sequence shown here is derived from an EMBL/GenBank/DDBJ whole genome shotgun (WGS) entry which is preliminary data.</text>
</comment>
<accession>A0ABV0EVM7</accession>
<gene>
    <name evidence="1" type="ORF">JZO67_004598</name>
</gene>
<organism evidence="1 2">
    <name type="scientific">Candidatus Enterococcus ferrettii</name>
    <dbReference type="NCBI Taxonomy" id="2815324"/>
    <lineage>
        <taxon>Bacteria</taxon>
        <taxon>Bacillati</taxon>
        <taxon>Bacillota</taxon>
        <taxon>Bacilli</taxon>
        <taxon>Lactobacillales</taxon>
        <taxon>Enterococcaceae</taxon>
        <taxon>Enterococcus</taxon>
    </lineage>
</organism>